<accession>A0A9D2SBU7</accession>
<sequence>MIPAWILLLLNQVFFTLRLSGGGNGSFPRPLKVEEERRYLELAAQGDLDARNKLIEHNLRLVAHIVKKYYTPNGDQDDLISIGTIGLIKGIGTFKPDKKVRLATYASRCIENEILMHFRAQRKTQGEVSLSDAIDGDGDGNSLSLMDTISVDDDMLEELDARDACIQVRECVKRCLDQREAAIITLRYGLDDRKPLTQREVAAQCGISRSYVSQRC</sequence>
<dbReference type="NCBIfam" id="TIGR02937">
    <property type="entry name" value="sigma70-ECF"/>
    <property type="match status" value="1"/>
</dbReference>
<evidence type="ECO:0000256" key="2">
    <source>
        <dbReference type="ARBA" id="ARBA00023015"/>
    </source>
</evidence>
<reference evidence="7" key="1">
    <citation type="journal article" date="2021" name="PeerJ">
        <title>Extensive microbial diversity within the chicken gut microbiome revealed by metagenomics and culture.</title>
        <authorList>
            <person name="Gilroy R."/>
            <person name="Ravi A."/>
            <person name="Getino M."/>
            <person name="Pursley I."/>
            <person name="Horton D.L."/>
            <person name="Alikhan N.F."/>
            <person name="Baker D."/>
            <person name="Gharbi K."/>
            <person name="Hall N."/>
            <person name="Watson M."/>
            <person name="Adriaenssens E.M."/>
            <person name="Foster-Nyarko E."/>
            <person name="Jarju S."/>
            <person name="Secka A."/>
            <person name="Antonio M."/>
            <person name="Oren A."/>
            <person name="Chaudhuri R.R."/>
            <person name="La Ragione R."/>
            <person name="Hildebrand F."/>
            <person name="Pallen M.J."/>
        </authorList>
    </citation>
    <scope>NUCLEOTIDE SEQUENCE</scope>
    <source>
        <strain evidence="7">CHK192-8294</strain>
    </source>
</reference>
<dbReference type="PANTHER" id="PTHR30376">
    <property type="entry name" value="SIGMA FACTOR RPOH HEAT SHOCK RELATED"/>
    <property type="match status" value="1"/>
</dbReference>
<dbReference type="InterPro" id="IPR050813">
    <property type="entry name" value="Sigma-70_Factor"/>
</dbReference>
<dbReference type="Gene3D" id="1.20.120.1810">
    <property type="match status" value="1"/>
</dbReference>
<evidence type="ECO:0000313" key="8">
    <source>
        <dbReference type="Proteomes" id="UP000823921"/>
    </source>
</evidence>
<dbReference type="NCBIfam" id="NF004471">
    <property type="entry name" value="PRK05803.1"/>
    <property type="match status" value="1"/>
</dbReference>
<keyword evidence="4" id="KW-0238">DNA-binding</keyword>
<reference evidence="7" key="2">
    <citation type="submission" date="2021-04" db="EMBL/GenBank/DDBJ databases">
        <authorList>
            <person name="Gilroy R."/>
        </authorList>
    </citation>
    <scope>NUCLEOTIDE SEQUENCE</scope>
    <source>
        <strain evidence="7">CHK192-8294</strain>
    </source>
</reference>
<keyword evidence="5" id="KW-0804">Transcription</keyword>
<dbReference type="InterPro" id="IPR036388">
    <property type="entry name" value="WH-like_DNA-bd_sf"/>
</dbReference>
<comment type="caution">
    <text evidence="7">The sequence shown here is derived from an EMBL/GenBank/DDBJ whole genome shotgun (WGS) entry which is preliminary data.</text>
</comment>
<dbReference type="CDD" id="cd06171">
    <property type="entry name" value="Sigma70_r4"/>
    <property type="match status" value="1"/>
</dbReference>
<dbReference type="InterPro" id="IPR013324">
    <property type="entry name" value="RNA_pol_sigma_r3/r4-like"/>
</dbReference>
<evidence type="ECO:0000256" key="1">
    <source>
        <dbReference type="ARBA" id="ARBA00007788"/>
    </source>
</evidence>
<dbReference type="GO" id="GO:0016987">
    <property type="term" value="F:sigma factor activity"/>
    <property type="evidence" value="ECO:0007669"/>
    <property type="project" value="UniProtKB-KW"/>
</dbReference>
<organism evidence="7 8">
    <name type="scientific">Candidatus Flavonifractor intestinigallinarum</name>
    <dbReference type="NCBI Taxonomy" id="2838586"/>
    <lineage>
        <taxon>Bacteria</taxon>
        <taxon>Bacillati</taxon>
        <taxon>Bacillota</taxon>
        <taxon>Clostridia</taxon>
        <taxon>Eubacteriales</taxon>
        <taxon>Oscillospiraceae</taxon>
        <taxon>Flavonifractor</taxon>
    </lineage>
</organism>
<name>A0A9D2SBU7_9FIRM</name>
<dbReference type="Pfam" id="PF04542">
    <property type="entry name" value="Sigma70_r2"/>
    <property type="match status" value="1"/>
</dbReference>
<dbReference type="InterPro" id="IPR007627">
    <property type="entry name" value="RNA_pol_sigma70_r2"/>
</dbReference>
<dbReference type="Proteomes" id="UP000823921">
    <property type="component" value="Unassembled WGS sequence"/>
</dbReference>
<gene>
    <name evidence="7" type="primary">sigK</name>
    <name evidence="7" type="ORF">H9712_08910</name>
</gene>
<keyword evidence="3" id="KW-0731">Sigma factor</keyword>
<dbReference type="GO" id="GO:0006352">
    <property type="term" value="P:DNA-templated transcription initiation"/>
    <property type="evidence" value="ECO:0007669"/>
    <property type="project" value="InterPro"/>
</dbReference>
<protein>
    <submittedName>
        <fullName evidence="7">RNA polymerase sporulation sigma factor SigK</fullName>
    </submittedName>
</protein>
<dbReference type="InterPro" id="IPR007630">
    <property type="entry name" value="RNA_pol_sigma70_r4"/>
</dbReference>
<evidence type="ECO:0000259" key="6">
    <source>
        <dbReference type="PROSITE" id="PS00715"/>
    </source>
</evidence>
<dbReference type="InterPro" id="IPR014284">
    <property type="entry name" value="RNA_pol_sigma-70_dom"/>
</dbReference>
<evidence type="ECO:0000313" key="7">
    <source>
        <dbReference type="EMBL" id="HJB81094.1"/>
    </source>
</evidence>
<dbReference type="SUPFAM" id="SSF88659">
    <property type="entry name" value="Sigma3 and sigma4 domains of RNA polymerase sigma factors"/>
    <property type="match status" value="1"/>
</dbReference>
<dbReference type="PANTHER" id="PTHR30376:SF3">
    <property type="entry name" value="RNA POLYMERASE SIGMA FACTOR RPOH"/>
    <property type="match status" value="1"/>
</dbReference>
<dbReference type="PIRSF" id="PIRSF000770">
    <property type="entry name" value="RNA_pol_sigma-SigE/K"/>
    <property type="match status" value="1"/>
</dbReference>
<dbReference type="PROSITE" id="PS00715">
    <property type="entry name" value="SIGMA70_1"/>
    <property type="match status" value="1"/>
</dbReference>
<keyword evidence="2" id="KW-0805">Transcription regulation</keyword>
<feature type="domain" description="RNA polymerase sigma-70" evidence="6">
    <location>
        <begin position="78"/>
        <end position="91"/>
    </location>
</feature>
<dbReference type="Pfam" id="PF04545">
    <property type="entry name" value="Sigma70_r4"/>
    <property type="match status" value="1"/>
</dbReference>
<dbReference type="AlphaFoldDB" id="A0A9D2SBU7"/>
<dbReference type="InterPro" id="IPR000943">
    <property type="entry name" value="RNA_pol_sigma70"/>
</dbReference>
<comment type="similarity">
    <text evidence="1">Belongs to the sigma-70 factor family.</text>
</comment>
<dbReference type="PRINTS" id="PR00046">
    <property type="entry name" value="SIGMA70FCT"/>
</dbReference>
<dbReference type="Gene3D" id="1.10.10.10">
    <property type="entry name" value="Winged helix-like DNA-binding domain superfamily/Winged helix DNA-binding domain"/>
    <property type="match status" value="1"/>
</dbReference>
<evidence type="ECO:0000256" key="5">
    <source>
        <dbReference type="ARBA" id="ARBA00023163"/>
    </source>
</evidence>
<evidence type="ECO:0000256" key="4">
    <source>
        <dbReference type="ARBA" id="ARBA00023125"/>
    </source>
</evidence>
<dbReference type="SUPFAM" id="SSF88946">
    <property type="entry name" value="Sigma2 domain of RNA polymerase sigma factors"/>
    <property type="match status" value="1"/>
</dbReference>
<dbReference type="EMBL" id="DWXO01000083">
    <property type="protein sequence ID" value="HJB81094.1"/>
    <property type="molecule type" value="Genomic_DNA"/>
</dbReference>
<evidence type="ECO:0000256" key="3">
    <source>
        <dbReference type="ARBA" id="ARBA00023082"/>
    </source>
</evidence>
<dbReference type="InterPro" id="IPR013325">
    <property type="entry name" value="RNA_pol_sigma_r2"/>
</dbReference>
<dbReference type="GO" id="GO:0003677">
    <property type="term" value="F:DNA binding"/>
    <property type="evidence" value="ECO:0007669"/>
    <property type="project" value="UniProtKB-KW"/>
</dbReference>
<proteinExistence type="inferred from homology"/>